<feature type="compositionally biased region" description="Polar residues" evidence="2">
    <location>
        <begin position="238"/>
        <end position="248"/>
    </location>
</feature>
<feature type="region of interest" description="Disordered" evidence="2">
    <location>
        <begin position="172"/>
        <end position="361"/>
    </location>
</feature>
<feature type="compositionally biased region" description="Polar residues" evidence="2">
    <location>
        <begin position="352"/>
        <end position="361"/>
    </location>
</feature>
<reference evidence="3" key="1">
    <citation type="submission" date="2015-10" db="EMBL/GenBank/DDBJ databases">
        <authorList>
            <person name="Regsiter A."/>
            <person name="william w."/>
        </authorList>
    </citation>
    <scope>NUCLEOTIDE SEQUENCE</scope>
    <source>
        <strain evidence="3">Montdore</strain>
    </source>
</reference>
<evidence type="ECO:0000313" key="4">
    <source>
        <dbReference type="Proteomes" id="UP001412239"/>
    </source>
</evidence>
<evidence type="ECO:0000256" key="1">
    <source>
        <dbReference type="SAM" id="Coils"/>
    </source>
</evidence>
<evidence type="ECO:0000313" key="3">
    <source>
        <dbReference type="EMBL" id="CUS12406.1"/>
    </source>
</evidence>
<feature type="compositionally biased region" description="Low complexity" evidence="2">
    <location>
        <begin position="293"/>
        <end position="303"/>
    </location>
</feature>
<feature type="coiled-coil region" evidence="1">
    <location>
        <begin position="67"/>
        <end position="97"/>
    </location>
</feature>
<gene>
    <name evidence="3" type="ORF">GSTUAT00003476001</name>
</gene>
<dbReference type="Proteomes" id="UP001412239">
    <property type="component" value="Unassembled WGS sequence"/>
</dbReference>
<evidence type="ECO:0000256" key="2">
    <source>
        <dbReference type="SAM" id="MobiDB-lite"/>
    </source>
</evidence>
<feature type="compositionally biased region" description="Low complexity" evidence="2">
    <location>
        <begin position="251"/>
        <end position="275"/>
    </location>
</feature>
<protein>
    <submittedName>
        <fullName evidence="3">Uncharacterized protein</fullName>
    </submittedName>
</protein>
<keyword evidence="4" id="KW-1185">Reference proteome</keyword>
<accession>A0A292PXW5</accession>
<keyword evidence="1" id="KW-0175">Coiled coil</keyword>
<dbReference type="AlphaFoldDB" id="A0A292PXW5"/>
<organism evidence="3 4">
    <name type="scientific">Tuber aestivum</name>
    <name type="common">summer truffle</name>
    <dbReference type="NCBI Taxonomy" id="59557"/>
    <lineage>
        <taxon>Eukaryota</taxon>
        <taxon>Fungi</taxon>
        <taxon>Dikarya</taxon>
        <taxon>Ascomycota</taxon>
        <taxon>Pezizomycotina</taxon>
        <taxon>Pezizomycetes</taxon>
        <taxon>Pezizales</taxon>
        <taxon>Tuberaceae</taxon>
        <taxon>Tuber</taxon>
    </lineage>
</organism>
<feature type="compositionally biased region" description="Basic and acidic residues" evidence="2">
    <location>
        <begin position="220"/>
        <end position="229"/>
    </location>
</feature>
<dbReference type="EMBL" id="LN890992">
    <property type="protein sequence ID" value="CUS12406.1"/>
    <property type="molecule type" value="Genomic_DNA"/>
</dbReference>
<proteinExistence type="predicted"/>
<name>A0A292PXW5_9PEZI</name>
<sequence length="361" mass="38816">MNPDRLNTGVPWLDSMITGLSGEPIVGNLGLGGETITGAMNALQATLLSVQATITEVQRTLTAIGKKEKKREEKKKKKEKKIKKEVEMERANEYREKEEEMKMREFEQNNNTTTTTAATGSFMASTRIPTVQEELETTANPLAGEAVMGPGSQIARNTAAGVGVQKRKRKLLTAVPKAKSPVMTPRAGAGITKGLVPRGLKAVPKAKAKAKAKSKAKSKAKVEAEREVEVEVEEEMKNQSITNITTVDNVAKASSAKAPRRAPQTPRRAPQTPQRRSGRVLERTLKSAQGEPAAASSTAAGVGAEKGKGGRSKAVTKAKSPVLKPKAGVSKGEGEMAASPEVVRHRPRDMVQTWNWDSLHM</sequence>
<feature type="compositionally biased region" description="Basic residues" evidence="2">
    <location>
        <begin position="204"/>
        <end position="219"/>
    </location>
</feature>